<comment type="caution">
    <text evidence="1">The sequence shown here is derived from an EMBL/GenBank/DDBJ whole genome shotgun (WGS) entry which is preliminary data.</text>
</comment>
<evidence type="ECO:0000313" key="2">
    <source>
        <dbReference type="Proteomes" id="UP000003781"/>
    </source>
</evidence>
<name>A3IJV2_9CHRO</name>
<dbReference type="EMBL" id="AAXW01000002">
    <property type="protein sequence ID" value="EAZ94084.1"/>
    <property type="molecule type" value="Genomic_DNA"/>
</dbReference>
<dbReference type="AlphaFoldDB" id="A3IJV2"/>
<sequence>MVELGMTIAVNFYANFILIF</sequence>
<proteinExistence type="predicted"/>
<keyword evidence="2" id="KW-1185">Reference proteome</keyword>
<protein>
    <submittedName>
        <fullName evidence="1">Uncharacterized protein</fullName>
    </submittedName>
</protein>
<accession>A3IJV2</accession>
<organism evidence="1 2">
    <name type="scientific">Crocosphaera chwakensis CCY0110</name>
    <dbReference type="NCBI Taxonomy" id="391612"/>
    <lineage>
        <taxon>Bacteria</taxon>
        <taxon>Bacillati</taxon>
        <taxon>Cyanobacteriota</taxon>
        <taxon>Cyanophyceae</taxon>
        <taxon>Oscillatoriophycideae</taxon>
        <taxon>Chroococcales</taxon>
        <taxon>Aphanothecaceae</taxon>
        <taxon>Crocosphaera</taxon>
        <taxon>Crocosphaera chwakensis</taxon>
    </lineage>
</organism>
<dbReference type="Proteomes" id="UP000003781">
    <property type="component" value="Unassembled WGS sequence"/>
</dbReference>
<reference evidence="1 2" key="1">
    <citation type="submission" date="2007-03" db="EMBL/GenBank/DDBJ databases">
        <authorList>
            <person name="Stal L."/>
            <person name="Ferriera S."/>
            <person name="Johnson J."/>
            <person name="Kravitz S."/>
            <person name="Beeson K."/>
            <person name="Sutton G."/>
            <person name="Rogers Y.-H."/>
            <person name="Friedman R."/>
            <person name="Frazier M."/>
            <person name="Venter J.C."/>
        </authorList>
    </citation>
    <scope>NUCLEOTIDE SEQUENCE [LARGE SCALE GENOMIC DNA]</scope>
    <source>
        <strain evidence="1 2">CCY0110</strain>
    </source>
</reference>
<gene>
    <name evidence="1" type="ORF">CY0110_19852</name>
</gene>
<evidence type="ECO:0000313" key="1">
    <source>
        <dbReference type="EMBL" id="EAZ94084.1"/>
    </source>
</evidence>